<dbReference type="InterPro" id="IPR052895">
    <property type="entry name" value="HetReg/Transcr_Mod"/>
</dbReference>
<dbReference type="Proteomes" id="UP000799441">
    <property type="component" value="Unassembled WGS sequence"/>
</dbReference>
<keyword evidence="3" id="KW-1185">Reference proteome</keyword>
<dbReference type="EMBL" id="MU003767">
    <property type="protein sequence ID" value="KAF2725415.1"/>
    <property type="molecule type" value="Genomic_DNA"/>
</dbReference>
<dbReference type="OrthoDB" id="2157530at2759"/>
<comment type="caution">
    <text evidence="2">The sequence shown here is derived from an EMBL/GenBank/DDBJ whole genome shotgun (WGS) entry which is preliminary data.</text>
</comment>
<dbReference type="PANTHER" id="PTHR24148:SF64">
    <property type="entry name" value="HETEROKARYON INCOMPATIBILITY DOMAIN-CONTAINING PROTEIN"/>
    <property type="match status" value="1"/>
</dbReference>
<sequence length="161" mass="19004">MEKGQNNTHEDYSLKTLLSCQQHSTEETYEYAPLWEDQIRLLCIQYPGTDDRLDCHLRTITSIWKFRHPPVARSRFTHYVALSYAWGPTYPGLSHLTDFIYCDGKRLEVTPNLHQALKRIRQTQQPRRGGDFGLWIDAICIDQNNLEERSIKVQMMAEIYR</sequence>
<evidence type="ECO:0000313" key="2">
    <source>
        <dbReference type="EMBL" id="KAF2725415.1"/>
    </source>
</evidence>
<dbReference type="PANTHER" id="PTHR24148">
    <property type="entry name" value="ANKYRIN REPEAT DOMAIN-CONTAINING PROTEIN 39 HOMOLOG-RELATED"/>
    <property type="match status" value="1"/>
</dbReference>
<organism evidence="2 3">
    <name type="scientific">Polychaeton citri CBS 116435</name>
    <dbReference type="NCBI Taxonomy" id="1314669"/>
    <lineage>
        <taxon>Eukaryota</taxon>
        <taxon>Fungi</taxon>
        <taxon>Dikarya</taxon>
        <taxon>Ascomycota</taxon>
        <taxon>Pezizomycotina</taxon>
        <taxon>Dothideomycetes</taxon>
        <taxon>Dothideomycetidae</taxon>
        <taxon>Capnodiales</taxon>
        <taxon>Capnodiaceae</taxon>
        <taxon>Polychaeton</taxon>
    </lineage>
</organism>
<dbReference type="Pfam" id="PF06985">
    <property type="entry name" value="HET"/>
    <property type="match status" value="1"/>
</dbReference>
<evidence type="ECO:0000259" key="1">
    <source>
        <dbReference type="Pfam" id="PF06985"/>
    </source>
</evidence>
<evidence type="ECO:0000313" key="3">
    <source>
        <dbReference type="Proteomes" id="UP000799441"/>
    </source>
</evidence>
<accession>A0A9P4UUS1</accession>
<feature type="domain" description="Heterokaryon incompatibility" evidence="1">
    <location>
        <begin position="79"/>
        <end position="161"/>
    </location>
</feature>
<name>A0A9P4UUS1_9PEZI</name>
<reference evidence="2" key="1">
    <citation type="journal article" date="2020" name="Stud. Mycol.">
        <title>101 Dothideomycetes genomes: a test case for predicting lifestyles and emergence of pathogens.</title>
        <authorList>
            <person name="Haridas S."/>
            <person name="Albert R."/>
            <person name="Binder M."/>
            <person name="Bloem J."/>
            <person name="Labutti K."/>
            <person name="Salamov A."/>
            <person name="Andreopoulos B."/>
            <person name="Baker S."/>
            <person name="Barry K."/>
            <person name="Bills G."/>
            <person name="Bluhm B."/>
            <person name="Cannon C."/>
            <person name="Castanera R."/>
            <person name="Culley D."/>
            <person name="Daum C."/>
            <person name="Ezra D."/>
            <person name="Gonzalez J."/>
            <person name="Henrissat B."/>
            <person name="Kuo A."/>
            <person name="Liang C."/>
            <person name="Lipzen A."/>
            <person name="Lutzoni F."/>
            <person name="Magnuson J."/>
            <person name="Mondo S."/>
            <person name="Nolan M."/>
            <person name="Ohm R."/>
            <person name="Pangilinan J."/>
            <person name="Park H.-J."/>
            <person name="Ramirez L."/>
            <person name="Alfaro M."/>
            <person name="Sun H."/>
            <person name="Tritt A."/>
            <person name="Yoshinaga Y."/>
            <person name="Zwiers L.-H."/>
            <person name="Turgeon B."/>
            <person name="Goodwin S."/>
            <person name="Spatafora J."/>
            <person name="Crous P."/>
            <person name="Grigoriev I."/>
        </authorList>
    </citation>
    <scope>NUCLEOTIDE SEQUENCE</scope>
    <source>
        <strain evidence="2">CBS 116435</strain>
    </source>
</reference>
<proteinExistence type="predicted"/>
<dbReference type="AlphaFoldDB" id="A0A9P4UUS1"/>
<protein>
    <recommendedName>
        <fullName evidence="1">Heterokaryon incompatibility domain-containing protein</fullName>
    </recommendedName>
</protein>
<dbReference type="InterPro" id="IPR010730">
    <property type="entry name" value="HET"/>
</dbReference>
<gene>
    <name evidence="2" type="ORF">K431DRAFT_290537</name>
</gene>